<reference evidence="2 3" key="1">
    <citation type="submission" date="2021-03" db="EMBL/GenBank/DDBJ databases">
        <title>Fibrella sp. HMF5036 genome sequencing and assembly.</title>
        <authorList>
            <person name="Kang H."/>
            <person name="Kim H."/>
            <person name="Bae S."/>
            <person name="Joh K."/>
        </authorList>
    </citation>
    <scope>NUCLEOTIDE SEQUENCE [LARGE SCALE GENOMIC DNA]</scope>
    <source>
        <strain evidence="2 3">HMF5036</strain>
    </source>
</reference>
<dbReference type="SUPFAM" id="SSF56784">
    <property type="entry name" value="HAD-like"/>
    <property type="match status" value="1"/>
</dbReference>
<comment type="caution">
    <text evidence="2">The sequence shown here is derived from an EMBL/GenBank/DDBJ whole genome shotgun (WGS) entry which is preliminary data.</text>
</comment>
<dbReference type="PROSITE" id="PS50969">
    <property type="entry name" value="FCP1"/>
    <property type="match status" value="1"/>
</dbReference>
<dbReference type="InterPro" id="IPR004274">
    <property type="entry name" value="FCP1_dom"/>
</dbReference>
<dbReference type="AlphaFoldDB" id="A0A939K158"/>
<keyword evidence="3" id="KW-1185">Reference proteome</keyword>
<dbReference type="PANTHER" id="PTHR12210">
    <property type="entry name" value="DULLARD PROTEIN PHOSPHATASE"/>
    <property type="match status" value="1"/>
</dbReference>
<keyword evidence="2" id="KW-0378">Hydrolase</keyword>
<dbReference type="SMART" id="SM00577">
    <property type="entry name" value="CPDc"/>
    <property type="match status" value="1"/>
</dbReference>
<dbReference type="Gene3D" id="3.40.50.1000">
    <property type="entry name" value="HAD superfamily/HAD-like"/>
    <property type="match status" value="1"/>
</dbReference>
<dbReference type="InterPro" id="IPR036412">
    <property type="entry name" value="HAD-like_sf"/>
</dbReference>
<gene>
    <name evidence="2" type="ORF">J2I48_19340</name>
</gene>
<dbReference type="EMBL" id="JAFMYU010000017">
    <property type="protein sequence ID" value="MBO0933173.1"/>
    <property type="molecule type" value="Genomic_DNA"/>
</dbReference>
<protein>
    <submittedName>
        <fullName evidence="2">HAD family hydrolase</fullName>
    </submittedName>
</protein>
<dbReference type="Pfam" id="PF03031">
    <property type="entry name" value="NIF"/>
    <property type="match status" value="1"/>
</dbReference>
<evidence type="ECO:0000259" key="1">
    <source>
        <dbReference type="PROSITE" id="PS50969"/>
    </source>
</evidence>
<dbReference type="Proteomes" id="UP000664795">
    <property type="component" value="Unassembled WGS sequence"/>
</dbReference>
<accession>A0A939K158</accession>
<feature type="domain" description="FCP1 homology" evidence="1">
    <location>
        <begin position="1"/>
        <end position="160"/>
    </location>
</feature>
<dbReference type="GO" id="GO:0016787">
    <property type="term" value="F:hydrolase activity"/>
    <property type="evidence" value="ECO:0007669"/>
    <property type="project" value="UniProtKB-KW"/>
</dbReference>
<evidence type="ECO:0000313" key="2">
    <source>
        <dbReference type="EMBL" id="MBO0933173.1"/>
    </source>
</evidence>
<organism evidence="2 3">
    <name type="scientific">Fibrella aquatilis</name>
    <dbReference type="NCBI Taxonomy" id="2817059"/>
    <lineage>
        <taxon>Bacteria</taxon>
        <taxon>Pseudomonadati</taxon>
        <taxon>Bacteroidota</taxon>
        <taxon>Cytophagia</taxon>
        <taxon>Cytophagales</taxon>
        <taxon>Spirosomataceae</taxon>
        <taxon>Fibrella</taxon>
    </lineage>
</organism>
<dbReference type="InterPro" id="IPR023214">
    <property type="entry name" value="HAD_sf"/>
</dbReference>
<proteinExistence type="predicted"/>
<evidence type="ECO:0000313" key="3">
    <source>
        <dbReference type="Proteomes" id="UP000664795"/>
    </source>
</evidence>
<name>A0A939K158_9BACT</name>
<dbReference type="RefSeq" id="WP_207337134.1">
    <property type="nucleotide sequence ID" value="NZ_JAFMYU010000017.1"/>
</dbReference>
<sequence length="189" mass="22117">MNDKLVILDLDETLIHATKHEQNWPCDFKYEEYFIYKRPHVDQFLNDIAKHFTIGIWSSADDDYVDDIVRVITPPVVAFSFVWGRSRCSIRRDIESDTYCFEKRLDKLKKRGFRLEDMLIVDDSPEKSRTNYGNAIHIAEFNGDPSDEELPILLTYLMQLKDVPNVRSIEKRGWRNRTSGTLADPVTSV</sequence>
<dbReference type="InterPro" id="IPR050365">
    <property type="entry name" value="TIM50"/>
</dbReference>